<reference evidence="1" key="1">
    <citation type="submission" date="2020-10" db="EMBL/GenBank/DDBJ databases">
        <authorList>
            <person name="Gilroy R."/>
        </authorList>
    </citation>
    <scope>NUCLEOTIDE SEQUENCE</scope>
    <source>
        <strain evidence="1">6276</strain>
    </source>
</reference>
<protein>
    <submittedName>
        <fullName evidence="1">Uncharacterized protein</fullName>
    </submittedName>
</protein>
<name>A0A9D1EWV6_9BACT</name>
<evidence type="ECO:0000313" key="2">
    <source>
        <dbReference type="Proteomes" id="UP000823928"/>
    </source>
</evidence>
<comment type="caution">
    <text evidence="1">The sequence shown here is derived from an EMBL/GenBank/DDBJ whole genome shotgun (WGS) entry which is preliminary data.</text>
</comment>
<proteinExistence type="predicted"/>
<gene>
    <name evidence="1" type="ORF">IAC10_01860</name>
</gene>
<dbReference type="Proteomes" id="UP000823928">
    <property type="component" value="Unassembled WGS sequence"/>
</dbReference>
<evidence type="ECO:0000313" key="1">
    <source>
        <dbReference type="EMBL" id="HIS35365.1"/>
    </source>
</evidence>
<sequence length="454" mass="53951">MVHPGTLELIINLPVNSDFKISDDTRLAAKNRYDQEMDNLFVKSENSGFQTTIEAEINNKQKEPVIIDYKENRFYISVSSKWIRDNLDYPTLLNNFIHIYNFVDKENRIEFISKPNQISALERVFMDTDLKKVYIKGSFFDIYNNFAVVAMVSYCEFLEKECNIRIEEVLQWFFDEYLVSEFNIHDFIVNMPSSGSSYLEKCRTICCEFESILKQYEALVKFGTINHDFIELSSRPMDYHAINSLMPDKYIYLNETNQDCKNTLYLLFSDQTMLTYLPHRKDVEGYNCLYELLINTTVNISEYEDYQLNDIKWLIIKGILKQDSQGNLTLHDKLEAIILCDLYKNGFISNQFLERFQLNKPLKNLQQKRWIYKESSLFAKQECDYLDFYLNKSKFTNGQDLRNTYLHGTQRKRGADIDLHRVNYYRLLMFVVITIIKINEELCYKDECMEKSDK</sequence>
<organism evidence="1 2">
    <name type="scientific">Candidatus Scatousia excrementigallinarum</name>
    <dbReference type="NCBI Taxonomy" id="2840935"/>
    <lineage>
        <taxon>Bacteria</taxon>
        <taxon>Candidatus Scatousia</taxon>
    </lineage>
</organism>
<dbReference type="AlphaFoldDB" id="A0A9D1EWV6"/>
<reference evidence="1" key="2">
    <citation type="journal article" date="2021" name="PeerJ">
        <title>Extensive microbial diversity within the chicken gut microbiome revealed by metagenomics and culture.</title>
        <authorList>
            <person name="Gilroy R."/>
            <person name="Ravi A."/>
            <person name="Getino M."/>
            <person name="Pursley I."/>
            <person name="Horton D.L."/>
            <person name="Alikhan N.F."/>
            <person name="Baker D."/>
            <person name="Gharbi K."/>
            <person name="Hall N."/>
            <person name="Watson M."/>
            <person name="Adriaenssens E.M."/>
            <person name="Foster-Nyarko E."/>
            <person name="Jarju S."/>
            <person name="Secka A."/>
            <person name="Antonio M."/>
            <person name="Oren A."/>
            <person name="Chaudhuri R.R."/>
            <person name="La Ragione R."/>
            <person name="Hildebrand F."/>
            <person name="Pallen M.J."/>
        </authorList>
    </citation>
    <scope>NUCLEOTIDE SEQUENCE</scope>
    <source>
        <strain evidence="1">6276</strain>
    </source>
</reference>
<accession>A0A9D1EWV6</accession>
<dbReference type="EMBL" id="DVIU01000039">
    <property type="protein sequence ID" value="HIS35365.1"/>
    <property type="molecule type" value="Genomic_DNA"/>
</dbReference>